<dbReference type="AlphaFoldDB" id="A0AAV7MPB3"/>
<reference evidence="2" key="1">
    <citation type="journal article" date="2022" name="bioRxiv">
        <title>Sequencing and chromosome-scale assembly of the giantPleurodeles waltlgenome.</title>
        <authorList>
            <person name="Brown T."/>
            <person name="Elewa A."/>
            <person name="Iarovenko S."/>
            <person name="Subramanian E."/>
            <person name="Araus A.J."/>
            <person name="Petzold A."/>
            <person name="Susuki M."/>
            <person name="Suzuki K.-i.T."/>
            <person name="Hayashi T."/>
            <person name="Toyoda A."/>
            <person name="Oliveira C."/>
            <person name="Osipova E."/>
            <person name="Leigh N.D."/>
            <person name="Simon A."/>
            <person name="Yun M.H."/>
        </authorList>
    </citation>
    <scope>NUCLEOTIDE SEQUENCE</scope>
    <source>
        <strain evidence="2">20211129_DDA</strain>
        <tissue evidence="2">Liver</tissue>
    </source>
</reference>
<name>A0AAV7MPB3_PLEWA</name>
<accession>A0AAV7MPB3</accession>
<gene>
    <name evidence="2" type="ORF">NDU88_001741</name>
</gene>
<keyword evidence="3" id="KW-1185">Reference proteome</keyword>
<dbReference type="Proteomes" id="UP001066276">
    <property type="component" value="Chromosome 9"/>
</dbReference>
<comment type="caution">
    <text evidence="2">The sequence shown here is derived from an EMBL/GenBank/DDBJ whole genome shotgun (WGS) entry which is preliminary data.</text>
</comment>
<dbReference type="EMBL" id="JANPWB010000013">
    <property type="protein sequence ID" value="KAJ1104329.1"/>
    <property type="molecule type" value="Genomic_DNA"/>
</dbReference>
<feature type="region of interest" description="Disordered" evidence="1">
    <location>
        <begin position="72"/>
        <end position="92"/>
    </location>
</feature>
<evidence type="ECO:0000256" key="1">
    <source>
        <dbReference type="SAM" id="MobiDB-lite"/>
    </source>
</evidence>
<feature type="region of interest" description="Disordered" evidence="1">
    <location>
        <begin position="1"/>
        <end position="59"/>
    </location>
</feature>
<proteinExistence type="predicted"/>
<sequence>MTRTEQSRFLWMRRGKRKTPKQEAPAARGEESRQRLQQRRHQKSDRQEGCHSDLLSQPGAYLSLGKPANFLKSAPVGKEVPDGHPWREGAPGMPVALTEWQQRGTEQDSGHFKGVCPEKEAVWLKEETDPEEVALAAKDGTETAFAGEKRKSQERH</sequence>
<protein>
    <submittedName>
        <fullName evidence="2">Uncharacterized protein</fullName>
    </submittedName>
</protein>
<evidence type="ECO:0000313" key="3">
    <source>
        <dbReference type="Proteomes" id="UP001066276"/>
    </source>
</evidence>
<organism evidence="2 3">
    <name type="scientific">Pleurodeles waltl</name>
    <name type="common">Iberian ribbed newt</name>
    <dbReference type="NCBI Taxonomy" id="8319"/>
    <lineage>
        <taxon>Eukaryota</taxon>
        <taxon>Metazoa</taxon>
        <taxon>Chordata</taxon>
        <taxon>Craniata</taxon>
        <taxon>Vertebrata</taxon>
        <taxon>Euteleostomi</taxon>
        <taxon>Amphibia</taxon>
        <taxon>Batrachia</taxon>
        <taxon>Caudata</taxon>
        <taxon>Salamandroidea</taxon>
        <taxon>Salamandridae</taxon>
        <taxon>Pleurodelinae</taxon>
        <taxon>Pleurodeles</taxon>
    </lineage>
</organism>
<evidence type="ECO:0000313" key="2">
    <source>
        <dbReference type="EMBL" id="KAJ1104329.1"/>
    </source>
</evidence>